<reference evidence="2" key="1">
    <citation type="submission" date="2020-03" db="EMBL/GenBank/DDBJ databases">
        <title>The deep terrestrial virosphere.</title>
        <authorList>
            <person name="Holmfeldt K."/>
            <person name="Nilsson E."/>
            <person name="Simone D."/>
            <person name="Lopez-Fernandez M."/>
            <person name="Wu X."/>
            <person name="de Brujin I."/>
            <person name="Lundin D."/>
            <person name="Andersson A."/>
            <person name="Bertilsson S."/>
            <person name="Dopson M."/>
        </authorList>
    </citation>
    <scope>NUCLEOTIDE SEQUENCE</scope>
    <source>
        <strain evidence="2">MM415B02883</strain>
    </source>
</reference>
<accession>A0A6M3L3I9</accession>
<dbReference type="EMBL" id="MT142735">
    <property type="protein sequence ID" value="QJA87828.1"/>
    <property type="molecule type" value="Genomic_DNA"/>
</dbReference>
<sequence length="76" mass="8818">MKDDGTPLFWLIKQSDRVELMNLYHKLSGGKVLPISQSKPPWEEKQKPLDIPVNEDSEELERLMQQPPRIEGRGGY</sequence>
<evidence type="ECO:0000313" key="2">
    <source>
        <dbReference type="EMBL" id="QJA87828.1"/>
    </source>
</evidence>
<protein>
    <submittedName>
        <fullName evidence="2">Uncharacterized protein</fullName>
    </submittedName>
</protein>
<name>A0A6M3L3I9_9ZZZZ</name>
<feature type="region of interest" description="Disordered" evidence="1">
    <location>
        <begin position="35"/>
        <end position="76"/>
    </location>
</feature>
<evidence type="ECO:0000256" key="1">
    <source>
        <dbReference type="SAM" id="MobiDB-lite"/>
    </source>
</evidence>
<dbReference type="AlphaFoldDB" id="A0A6M3L3I9"/>
<proteinExistence type="predicted"/>
<gene>
    <name evidence="2" type="ORF">MM415B02883_0007</name>
</gene>
<organism evidence="2">
    <name type="scientific">viral metagenome</name>
    <dbReference type="NCBI Taxonomy" id="1070528"/>
    <lineage>
        <taxon>unclassified sequences</taxon>
        <taxon>metagenomes</taxon>
        <taxon>organismal metagenomes</taxon>
    </lineage>
</organism>